<evidence type="ECO:0000313" key="1">
    <source>
        <dbReference type="EMBL" id="RAJ79330.1"/>
    </source>
</evidence>
<organism evidence="1 2">
    <name type="scientific">Chitinophaga dinghuensis</name>
    <dbReference type="NCBI Taxonomy" id="1539050"/>
    <lineage>
        <taxon>Bacteria</taxon>
        <taxon>Pseudomonadati</taxon>
        <taxon>Bacteroidota</taxon>
        <taxon>Chitinophagia</taxon>
        <taxon>Chitinophagales</taxon>
        <taxon>Chitinophagaceae</taxon>
        <taxon>Chitinophaga</taxon>
    </lineage>
</organism>
<comment type="caution">
    <text evidence="1">The sequence shown here is derived from an EMBL/GenBank/DDBJ whole genome shotgun (WGS) entry which is preliminary data.</text>
</comment>
<evidence type="ECO:0000313" key="2">
    <source>
        <dbReference type="Proteomes" id="UP000249819"/>
    </source>
</evidence>
<gene>
    <name evidence="1" type="ORF">CLV59_106391</name>
</gene>
<dbReference type="Proteomes" id="UP000249819">
    <property type="component" value="Unassembled WGS sequence"/>
</dbReference>
<accession>A0A327VVT3</accession>
<dbReference type="OrthoDB" id="679833at2"/>
<dbReference type="EMBL" id="QLMA01000006">
    <property type="protein sequence ID" value="RAJ79330.1"/>
    <property type="molecule type" value="Genomic_DNA"/>
</dbReference>
<keyword evidence="2" id="KW-1185">Reference proteome</keyword>
<protein>
    <submittedName>
        <fullName evidence="1">Uncharacterized protein</fullName>
    </submittedName>
</protein>
<sequence length="119" mass="13451">MKVARLIIIFILAVFLIPNGTESGRTAVTGKLPRFSTSFISILHPATETGAKEYTYKTTVNRFKRRPVGINDYSYFPCAVPVISLKYKFIYVQHTTGYLPDSYHSVHVPLRSWRGPPTA</sequence>
<reference evidence="1 2" key="1">
    <citation type="submission" date="2018-06" db="EMBL/GenBank/DDBJ databases">
        <title>Genomic Encyclopedia of Archaeal and Bacterial Type Strains, Phase II (KMG-II): from individual species to whole genera.</title>
        <authorList>
            <person name="Goeker M."/>
        </authorList>
    </citation>
    <scope>NUCLEOTIDE SEQUENCE [LARGE SCALE GENOMIC DNA]</scope>
    <source>
        <strain evidence="1 2">DSM 29821</strain>
    </source>
</reference>
<proteinExistence type="predicted"/>
<dbReference type="AlphaFoldDB" id="A0A327VVT3"/>
<dbReference type="RefSeq" id="WP_111593781.1">
    <property type="nucleotide sequence ID" value="NZ_QLMA01000006.1"/>
</dbReference>
<name>A0A327VVT3_9BACT</name>